<dbReference type="Pfam" id="PF13676">
    <property type="entry name" value="TIR_2"/>
    <property type="match status" value="1"/>
</dbReference>
<evidence type="ECO:0000313" key="4">
    <source>
        <dbReference type="EMBL" id="OHV33169.1"/>
    </source>
</evidence>
<evidence type="ECO:0000256" key="1">
    <source>
        <dbReference type="SAM" id="MobiDB-lite"/>
    </source>
</evidence>
<dbReference type="Proteomes" id="UP000179627">
    <property type="component" value="Unassembled WGS sequence"/>
</dbReference>
<feature type="compositionally biased region" description="Low complexity" evidence="1">
    <location>
        <begin position="115"/>
        <end position="138"/>
    </location>
</feature>
<evidence type="ECO:0000259" key="3">
    <source>
        <dbReference type="Pfam" id="PF13676"/>
    </source>
</evidence>
<dbReference type="InterPro" id="IPR035897">
    <property type="entry name" value="Toll_tir_struct_dom_sf"/>
</dbReference>
<keyword evidence="2" id="KW-0812">Transmembrane</keyword>
<dbReference type="SUPFAM" id="SSF52200">
    <property type="entry name" value="Toll/Interleukin receptor TIR domain"/>
    <property type="match status" value="1"/>
</dbReference>
<reference evidence="5" key="1">
    <citation type="submission" date="2016-07" db="EMBL/GenBank/DDBJ databases">
        <title>Sequence Frankia sp. strain CcI1.17.</title>
        <authorList>
            <person name="Ghodhbane-Gtari F."/>
            <person name="Swanson E."/>
            <person name="Gueddou A."/>
            <person name="Morris K."/>
            <person name="Hezbri K."/>
            <person name="Ktari A."/>
            <person name="Nouioui I."/>
            <person name="Abebe-Akele F."/>
            <person name="Simpson S."/>
            <person name="Thomas K."/>
            <person name="Gtari M."/>
            <person name="Tisa L.S."/>
            <person name="Hurst S."/>
        </authorList>
    </citation>
    <scope>NUCLEOTIDE SEQUENCE [LARGE SCALE GENOMIC DNA]</scope>
    <source>
        <strain evidence="5">Cc1.17</strain>
    </source>
</reference>
<dbReference type="Gene3D" id="3.40.50.10140">
    <property type="entry name" value="Toll/interleukin-1 receptor homology (TIR) domain"/>
    <property type="match status" value="1"/>
</dbReference>
<evidence type="ECO:0000256" key="2">
    <source>
        <dbReference type="SAM" id="Phobius"/>
    </source>
</evidence>
<sequence length="417" mass="43398">MHSSLTTADYLILIISPAYLASEWGGVEWQARYEPGTRSLIPVRVEDCEPGGLLRALIPVDLVGLAEDEARTVLLDGLGAVRTGSAGPTAEPEYPGGDSEQPPPFPGAPTDARSDAGASAGAGAAARPPGRRGAVDDVPVPARRVARRAAAGLSAGAVLVACGLIAAVALWLGGLRPDMGAAADRQPERRPSQGGTGGPGGPSPLPGAAPLTVAVNQLTPVCGSDWVAPWKVPPSSAPLISEQTVGGWRDWAPGRSGADASPGDVRITVQGTTEAQVILTDLKVRVVRRDPPLAGRTLQAPCGGSSAYRWLHVDLDAEPPRAVYVEDSESVDGEPDENLQPIEFPYEVSLTDAEVFLIMATTEECDCRWTVELSWSSQSRTGTISIGDDGEPFRTTGIKNAPPCALTVVATSLFRCP</sequence>
<keyword evidence="2" id="KW-0472">Membrane</keyword>
<keyword evidence="5" id="KW-1185">Reference proteome</keyword>
<dbReference type="AlphaFoldDB" id="A0A1S1QHV9"/>
<dbReference type="GO" id="GO:0007165">
    <property type="term" value="P:signal transduction"/>
    <property type="evidence" value="ECO:0007669"/>
    <property type="project" value="InterPro"/>
</dbReference>
<accession>A0A1S1QHV9</accession>
<name>A0A1S1QHV9_9ACTN</name>
<keyword evidence="2" id="KW-1133">Transmembrane helix</keyword>
<protein>
    <recommendedName>
        <fullName evidence="3">TIR domain-containing protein</fullName>
    </recommendedName>
</protein>
<feature type="region of interest" description="Disordered" evidence="1">
    <location>
        <begin position="180"/>
        <end position="210"/>
    </location>
</feature>
<comment type="caution">
    <text evidence="4">The sequence shown here is derived from an EMBL/GenBank/DDBJ whole genome shotgun (WGS) entry which is preliminary data.</text>
</comment>
<proteinExistence type="predicted"/>
<organism evidence="4 5">
    <name type="scientific">Parafrankia colletiae</name>
    <dbReference type="NCBI Taxonomy" id="573497"/>
    <lineage>
        <taxon>Bacteria</taxon>
        <taxon>Bacillati</taxon>
        <taxon>Actinomycetota</taxon>
        <taxon>Actinomycetes</taxon>
        <taxon>Frankiales</taxon>
        <taxon>Frankiaceae</taxon>
        <taxon>Parafrankia</taxon>
    </lineage>
</organism>
<feature type="region of interest" description="Disordered" evidence="1">
    <location>
        <begin position="82"/>
        <end position="138"/>
    </location>
</feature>
<dbReference type="InterPro" id="IPR000157">
    <property type="entry name" value="TIR_dom"/>
</dbReference>
<dbReference type="EMBL" id="MBLM01000134">
    <property type="protein sequence ID" value="OHV33169.1"/>
    <property type="molecule type" value="Genomic_DNA"/>
</dbReference>
<evidence type="ECO:0000313" key="5">
    <source>
        <dbReference type="Proteomes" id="UP000179627"/>
    </source>
</evidence>
<gene>
    <name evidence="4" type="ORF">CC117_23635</name>
</gene>
<feature type="domain" description="TIR" evidence="3">
    <location>
        <begin position="1"/>
        <end position="69"/>
    </location>
</feature>
<feature type="transmembrane region" description="Helical" evidence="2">
    <location>
        <begin position="149"/>
        <end position="172"/>
    </location>
</feature>